<organism evidence="1 2">
    <name type="scientific">Pristionchus fissidentatus</name>
    <dbReference type="NCBI Taxonomy" id="1538716"/>
    <lineage>
        <taxon>Eukaryota</taxon>
        <taxon>Metazoa</taxon>
        <taxon>Ecdysozoa</taxon>
        <taxon>Nematoda</taxon>
        <taxon>Chromadorea</taxon>
        <taxon>Rhabditida</taxon>
        <taxon>Rhabditina</taxon>
        <taxon>Diplogasteromorpha</taxon>
        <taxon>Diplogasteroidea</taxon>
        <taxon>Neodiplogasteridae</taxon>
        <taxon>Pristionchus</taxon>
    </lineage>
</organism>
<evidence type="ECO:0000313" key="1">
    <source>
        <dbReference type="EMBL" id="GMT12043.1"/>
    </source>
</evidence>
<comment type="caution">
    <text evidence="1">The sequence shown here is derived from an EMBL/GenBank/DDBJ whole genome shotgun (WGS) entry which is preliminary data.</text>
</comment>
<dbReference type="Proteomes" id="UP001432322">
    <property type="component" value="Unassembled WGS sequence"/>
</dbReference>
<accession>A0AAV5V0U1</accession>
<proteinExistence type="predicted"/>
<evidence type="ECO:0000313" key="2">
    <source>
        <dbReference type="Proteomes" id="UP001432322"/>
    </source>
</evidence>
<gene>
    <name evidence="1" type="ORF">PFISCL1PPCAC_3340</name>
</gene>
<keyword evidence="2" id="KW-1185">Reference proteome</keyword>
<dbReference type="EMBL" id="BTSY01000001">
    <property type="protein sequence ID" value="GMT12043.1"/>
    <property type="molecule type" value="Genomic_DNA"/>
</dbReference>
<name>A0AAV5V0U1_9BILA</name>
<sequence>SFEVVHTLIIIDCHRKAKVSCPINYSNLQEFMIRNRHMFNISISLVSINAEELAFLYQDFMNHEQLGLIEMHITERVGALFASNLWGVSCISTPGMADCQWQTNKGDAEVYDCRGLIRCVDRNESDGSFVATDISLSRLQISDLGNDRNVLLSFSKYAASDVFDTSLLRRILYNGEKKRN</sequence>
<feature type="non-terminal residue" evidence="1">
    <location>
        <position position="1"/>
    </location>
</feature>
<protein>
    <submittedName>
        <fullName evidence="1">Uncharacterized protein</fullName>
    </submittedName>
</protein>
<reference evidence="1" key="1">
    <citation type="submission" date="2023-10" db="EMBL/GenBank/DDBJ databases">
        <title>Genome assembly of Pristionchus species.</title>
        <authorList>
            <person name="Yoshida K."/>
            <person name="Sommer R.J."/>
        </authorList>
    </citation>
    <scope>NUCLEOTIDE SEQUENCE</scope>
    <source>
        <strain evidence="1">RS5133</strain>
    </source>
</reference>
<dbReference type="AlphaFoldDB" id="A0AAV5V0U1"/>